<dbReference type="RefSeq" id="WP_004073895.1">
    <property type="nucleotide sequence ID" value="NZ_VIRB01000142.1"/>
</dbReference>
<evidence type="ECO:0000313" key="2">
    <source>
        <dbReference type="Proteomes" id="UP000474104"/>
    </source>
</evidence>
<proteinExistence type="predicted"/>
<evidence type="ECO:0000313" key="1">
    <source>
        <dbReference type="EMBL" id="NDO71666.1"/>
    </source>
</evidence>
<dbReference type="EMBL" id="VIRB01000142">
    <property type="protein sequence ID" value="NDO71666.1"/>
    <property type="molecule type" value="Genomic_DNA"/>
</dbReference>
<reference evidence="1 2" key="1">
    <citation type="submission" date="2019-07" db="EMBL/GenBank/DDBJ databases">
        <title>Draft genome sequences of 15 bacterial species constituting the stable defined intestinal microbiota of the GM15 gnotobiotic mouse model.</title>
        <authorList>
            <person name="Elie C."/>
            <person name="Mathieu A."/>
            <person name="Saliou A."/>
            <person name="Darnaud M."/>
            <person name="Leulier F."/>
            <person name="Tamellini A."/>
        </authorList>
    </citation>
    <scope>NUCLEOTIDE SEQUENCE [LARGE SCALE GENOMIC DNA]</scope>
    <source>
        <strain evidence="2">ASF 502</strain>
    </source>
</reference>
<comment type="caution">
    <text evidence="1">The sequence shown here is derived from an EMBL/GenBank/DDBJ whole genome shotgun (WGS) entry which is preliminary data.</text>
</comment>
<sequence>MERYFEEIKVNWTSISIYTGSFLRFIMKDFGGFLDEGIVIVADNEILAGNFISDYCMKTLNGCKATSWKKRKKHPGNYCCIFLVVSKTTTEEEVIEFLQEQDFLPIIISGGVLPEYLRSRKHIFRLHKSELEIGFYDKRIDFQKYLIQNVSEICETLENLQSSIACTEYTGSIEMKNSFKFFVAIGSVYAKYLRKNYSEREAFTFLENYLRETLKRFEEIPKFSSGDDIPELISELIWDFSWAEKGVKIANVNYIDEKAYESLKAKCAVLYDHQFYYFPPELFMEICSSLIGTMSETELKKRLKSEGIIKCDSADYTSKKTIYYEHKQKERLRFLWVYKDKILSPENLRLEDVFEVVSENKKSEEVVVCAEIM</sequence>
<protein>
    <submittedName>
        <fullName evidence="1">Uncharacterized protein</fullName>
    </submittedName>
</protein>
<dbReference type="Proteomes" id="UP000474104">
    <property type="component" value="Unassembled WGS sequence"/>
</dbReference>
<accession>A0A9X5H9N4</accession>
<name>A0A9X5H9N4_9FIRM</name>
<dbReference type="OrthoDB" id="2056847at2"/>
<dbReference type="AlphaFoldDB" id="A0A9X5H9N4"/>
<organism evidence="1 2">
    <name type="scientific">Schaedlerella arabinosiphila</name>
    <dbReference type="NCBI Taxonomy" id="2044587"/>
    <lineage>
        <taxon>Bacteria</taxon>
        <taxon>Bacillati</taxon>
        <taxon>Bacillota</taxon>
        <taxon>Clostridia</taxon>
        <taxon>Lachnospirales</taxon>
        <taxon>Lachnospiraceae</taxon>
        <taxon>Schaedlerella</taxon>
    </lineage>
</organism>
<gene>
    <name evidence="1" type="ORF">FMM80_24630</name>
</gene>